<protein>
    <submittedName>
        <fullName evidence="2">Uncharacterized protein</fullName>
    </submittedName>
</protein>
<reference evidence="2" key="1">
    <citation type="submission" date="2021-01" db="EMBL/GenBank/DDBJ databases">
        <title>Whole genome shotgun sequence of Actinocatenispora rupis NBRC 107355.</title>
        <authorList>
            <person name="Komaki H."/>
            <person name="Tamura T."/>
        </authorList>
    </citation>
    <scope>NUCLEOTIDE SEQUENCE</scope>
    <source>
        <strain evidence="2">NBRC 107355</strain>
    </source>
</reference>
<comment type="caution">
    <text evidence="2">The sequence shown here is derived from an EMBL/GenBank/DDBJ whole genome shotgun (WGS) entry which is preliminary data.</text>
</comment>
<dbReference type="EMBL" id="BOMB01000030">
    <property type="protein sequence ID" value="GID14326.1"/>
    <property type="molecule type" value="Genomic_DNA"/>
</dbReference>
<gene>
    <name evidence="2" type="ORF">Aru02nite_52150</name>
</gene>
<evidence type="ECO:0000313" key="2">
    <source>
        <dbReference type="EMBL" id="GID14326.1"/>
    </source>
</evidence>
<evidence type="ECO:0000256" key="1">
    <source>
        <dbReference type="SAM" id="MobiDB-lite"/>
    </source>
</evidence>
<feature type="region of interest" description="Disordered" evidence="1">
    <location>
        <begin position="23"/>
        <end position="118"/>
    </location>
</feature>
<evidence type="ECO:0000313" key="3">
    <source>
        <dbReference type="Proteomes" id="UP000612808"/>
    </source>
</evidence>
<keyword evidence="3" id="KW-1185">Reference proteome</keyword>
<sequence length="118" mass="12310">MRQGIPADVGIRSARCVAGFNDVPTVSTRGRHPVGSPGRAVRAARNRSGYRMRQGPGAGAAPDPGPCPGESGTGRPVSRRGSRGPVVPGPDVRHWNGVMPFGVPRPVGASYPLRPVQR</sequence>
<dbReference type="Proteomes" id="UP000612808">
    <property type="component" value="Unassembled WGS sequence"/>
</dbReference>
<dbReference type="AlphaFoldDB" id="A0A8J3J9U2"/>
<name>A0A8J3J9U2_9ACTN</name>
<organism evidence="2 3">
    <name type="scientific">Actinocatenispora rupis</name>
    <dbReference type="NCBI Taxonomy" id="519421"/>
    <lineage>
        <taxon>Bacteria</taxon>
        <taxon>Bacillati</taxon>
        <taxon>Actinomycetota</taxon>
        <taxon>Actinomycetes</taxon>
        <taxon>Micromonosporales</taxon>
        <taxon>Micromonosporaceae</taxon>
        <taxon>Actinocatenispora</taxon>
    </lineage>
</organism>
<accession>A0A8J3J9U2</accession>
<proteinExistence type="predicted"/>